<dbReference type="InterPro" id="IPR000477">
    <property type="entry name" value="RT_dom"/>
</dbReference>
<evidence type="ECO:0000256" key="15">
    <source>
        <dbReference type="RuleBase" id="RU365061"/>
    </source>
</evidence>
<dbReference type="PANTHER" id="PTHR12066">
    <property type="entry name" value="TELOMERASE REVERSE TRANSCRIPTASE"/>
    <property type="match status" value="1"/>
</dbReference>
<dbReference type="GO" id="GO:0046872">
    <property type="term" value="F:metal ion binding"/>
    <property type="evidence" value="ECO:0007669"/>
    <property type="project" value="UniProtKB-KW"/>
</dbReference>
<dbReference type="Proteomes" id="UP001221898">
    <property type="component" value="Unassembled WGS sequence"/>
</dbReference>
<dbReference type="AlphaFoldDB" id="A0AAD7SU08"/>
<comment type="caution">
    <text evidence="18">The sequence shown here is derived from an EMBL/GenBank/DDBJ whole genome shotgun (WGS) entry which is preliminary data.</text>
</comment>
<evidence type="ECO:0000256" key="6">
    <source>
        <dbReference type="ARBA" id="ARBA00022695"/>
    </source>
</evidence>
<evidence type="ECO:0000256" key="11">
    <source>
        <dbReference type="ARBA" id="ARBA00023242"/>
    </source>
</evidence>
<evidence type="ECO:0000313" key="18">
    <source>
        <dbReference type="EMBL" id="KAJ8408610.1"/>
    </source>
</evidence>
<evidence type="ECO:0000256" key="1">
    <source>
        <dbReference type="ARBA" id="ARBA00008001"/>
    </source>
</evidence>
<keyword evidence="5 15" id="KW-0808">Transferase</keyword>
<comment type="catalytic activity">
    <reaction evidence="14 15">
        <text>DNA(n) + a 2'-deoxyribonucleoside 5'-triphosphate = DNA(n+1) + diphosphate</text>
        <dbReference type="Rhea" id="RHEA:22508"/>
        <dbReference type="Rhea" id="RHEA-COMP:17339"/>
        <dbReference type="Rhea" id="RHEA-COMP:17340"/>
        <dbReference type="ChEBI" id="CHEBI:33019"/>
        <dbReference type="ChEBI" id="CHEBI:61560"/>
        <dbReference type="ChEBI" id="CHEBI:173112"/>
        <dbReference type="EC" id="2.7.7.49"/>
    </reaction>
</comment>
<keyword evidence="10 15" id="KW-0695">RNA-directed DNA polymerase</keyword>
<keyword evidence="9 15" id="KW-0779">Telomere</keyword>
<comment type="subcellular location">
    <subcellularLocation>
        <location evidence="15">Nucleus</location>
    </subcellularLocation>
    <subcellularLocation>
        <location evidence="15">Chromosome</location>
        <location evidence="15">Telomere</location>
    </subcellularLocation>
</comment>
<evidence type="ECO:0000256" key="2">
    <source>
        <dbReference type="ARBA" id="ARBA00012493"/>
    </source>
</evidence>
<dbReference type="EC" id="2.7.7.49" evidence="2 15"/>
<dbReference type="FunFam" id="1.10.357.90:FF:000001">
    <property type="entry name" value="Telomerase reverse transcriptase"/>
    <property type="match status" value="1"/>
</dbReference>
<keyword evidence="6 15" id="KW-0548">Nucleotidyltransferase</keyword>
<keyword evidence="11 15" id="KW-0539">Nucleus</keyword>
<dbReference type="GO" id="GO:0042162">
    <property type="term" value="F:telomeric DNA binding"/>
    <property type="evidence" value="ECO:0007669"/>
    <property type="project" value="TreeGrafter"/>
</dbReference>
<dbReference type="Pfam" id="PF00078">
    <property type="entry name" value="RVT_1"/>
    <property type="match status" value="1"/>
</dbReference>
<dbReference type="Gene3D" id="3.30.70.2630">
    <property type="match status" value="1"/>
</dbReference>
<evidence type="ECO:0000256" key="16">
    <source>
        <dbReference type="SAM" id="MobiDB-lite"/>
    </source>
</evidence>
<dbReference type="GO" id="GO:0007004">
    <property type="term" value="P:telomere maintenance via telomerase"/>
    <property type="evidence" value="ECO:0007669"/>
    <property type="project" value="TreeGrafter"/>
</dbReference>
<dbReference type="EMBL" id="JAINUG010000034">
    <property type="protein sequence ID" value="KAJ8408610.1"/>
    <property type="molecule type" value="Genomic_DNA"/>
</dbReference>
<keyword evidence="19" id="KW-1185">Reference proteome</keyword>
<organism evidence="18 19">
    <name type="scientific">Aldrovandia affinis</name>
    <dbReference type="NCBI Taxonomy" id="143900"/>
    <lineage>
        <taxon>Eukaryota</taxon>
        <taxon>Metazoa</taxon>
        <taxon>Chordata</taxon>
        <taxon>Craniata</taxon>
        <taxon>Vertebrata</taxon>
        <taxon>Euteleostomi</taxon>
        <taxon>Actinopterygii</taxon>
        <taxon>Neopterygii</taxon>
        <taxon>Teleostei</taxon>
        <taxon>Notacanthiformes</taxon>
        <taxon>Halosauridae</taxon>
        <taxon>Aldrovandia</taxon>
    </lineage>
</organism>
<dbReference type="GO" id="GO:0003720">
    <property type="term" value="F:telomerase activity"/>
    <property type="evidence" value="ECO:0007669"/>
    <property type="project" value="InterPro"/>
</dbReference>
<dbReference type="InterPro" id="IPR003545">
    <property type="entry name" value="Telomerase_RT"/>
</dbReference>
<proteinExistence type="inferred from homology"/>
<evidence type="ECO:0000256" key="12">
    <source>
        <dbReference type="ARBA" id="ARBA00023274"/>
    </source>
</evidence>
<name>A0AAD7SU08_9TELE</name>
<evidence type="ECO:0000256" key="4">
    <source>
        <dbReference type="ARBA" id="ARBA00022454"/>
    </source>
</evidence>
<evidence type="ECO:0000256" key="5">
    <source>
        <dbReference type="ARBA" id="ARBA00022679"/>
    </source>
</evidence>
<keyword evidence="7 15" id="KW-0479">Metal-binding</keyword>
<comment type="similarity">
    <text evidence="1 15">Belongs to the reverse transcriptase family. Telomerase subfamily.</text>
</comment>
<dbReference type="SUPFAM" id="SSF56672">
    <property type="entry name" value="DNA/RNA polymerases"/>
    <property type="match status" value="1"/>
</dbReference>
<dbReference type="GO" id="GO:0000333">
    <property type="term" value="C:telomerase catalytic core complex"/>
    <property type="evidence" value="ECO:0007669"/>
    <property type="project" value="TreeGrafter"/>
</dbReference>
<evidence type="ECO:0000259" key="17">
    <source>
        <dbReference type="PROSITE" id="PS50878"/>
    </source>
</evidence>
<dbReference type="GO" id="GO:0000781">
    <property type="term" value="C:chromosome, telomeric region"/>
    <property type="evidence" value="ECO:0007669"/>
    <property type="project" value="UniProtKB-SubCell"/>
</dbReference>
<dbReference type="PROSITE" id="PS50878">
    <property type="entry name" value="RT_POL"/>
    <property type="match status" value="1"/>
</dbReference>
<dbReference type="Gene3D" id="1.10.357.90">
    <property type="match status" value="1"/>
</dbReference>
<dbReference type="InterPro" id="IPR049139">
    <property type="entry name" value="TERT_C"/>
</dbReference>
<dbReference type="InterPro" id="IPR021891">
    <property type="entry name" value="Telomerase_RBD"/>
</dbReference>
<dbReference type="Pfam" id="PF21399">
    <property type="entry name" value="TERT_C"/>
    <property type="match status" value="1"/>
</dbReference>
<protein>
    <recommendedName>
        <fullName evidence="3 15">Telomerase reverse transcriptase</fullName>
        <ecNumber evidence="2 15">2.7.7.49</ecNumber>
    </recommendedName>
    <alternativeName>
        <fullName evidence="13 15">Telomerase catalytic subunit</fullName>
    </alternativeName>
</protein>
<feature type="domain" description="Reverse transcriptase" evidence="17">
    <location>
        <begin position="501"/>
        <end position="821"/>
    </location>
</feature>
<evidence type="ECO:0000256" key="10">
    <source>
        <dbReference type="ARBA" id="ARBA00022918"/>
    </source>
</evidence>
<dbReference type="Gene3D" id="1.10.132.70">
    <property type="match status" value="2"/>
</dbReference>
<evidence type="ECO:0000256" key="14">
    <source>
        <dbReference type="ARBA" id="ARBA00048173"/>
    </source>
</evidence>
<accession>A0AAD7SU08</accession>
<keyword evidence="8 15" id="KW-0460">Magnesium</keyword>
<dbReference type="PANTHER" id="PTHR12066:SF0">
    <property type="entry name" value="TELOMERASE REVERSE TRANSCRIPTASE"/>
    <property type="match status" value="1"/>
</dbReference>
<comment type="function">
    <text evidence="15">Telomerase is a ribonucleoprotein enzyme essential for the replication of chromosome termini in most eukaryotes. It elongates telomeres. It is a reverse transcriptase that adds simple sequence repeats to chromosome ends by copying a template sequence within the RNA component of the enzyme.</text>
</comment>
<feature type="region of interest" description="Disordered" evidence="16">
    <location>
        <begin position="182"/>
        <end position="269"/>
    </location>
</feature>
<evidence type="ECO:0000256" key="3">
    <source>
        <dbReference type="ARBA" id="ARBA00016182"/>
    </source>
</evidence>
<dbReference type="SMART" id="SM00975">
    <property type="entry name" value="Telomerase_RBD"/>
    <property type="match status" value="1"/>
</dbReference>
<dbReference type="CDD" id="cd01648">
    <property type="entry name" value="TERT"/>
    <property type="match status" value="1"/>
</dbReference>
<reference evidence="18" key="1">
    <citation type="journal article" date="2023" name="Science">
        <title>Genome structures resolve the early diversification of teleost fishes.</title>
        <authorList>
            <person name="Parey E."/>
            <person name="Louis A."/>
            <person name="Montfort J."/>
            <person name="Bouchez O."/>
            <person name="Roques C."/>
            <person name="Iampietro C."/>
            <person name="Lluch J."/>
            <person name="Castinel A."/>
            <person name="Donnadieu C."/>
            <person name="Desvignes T."/>
            <person name="Floi Bucao C."/>
            <person name="Jouanno E."/>
            <person name="Wen M."/>
            <person name="Mejri S."/>
            <person name="Dirks R."/>
            <person name="Jansen H."/>
            <person name="Henkel C."/>
            <person name="Chen W.J."/>
            <person name="Zahm M."/>
            <person name="Cabau C."/>
            <person name="Klopp C."/>
            <person name="Thompson A.W."/>
            <person name="Robinson-Rechavi M."/>
            <person name="Braasch I."/>
            <person name="Lecointre G."/>
            <person name="Bobe J."/>
            <person name="Postlethwait J.H."/>
            <person name="Berthelot C."/>
            <person name="Roest Crollius H."/>
            <person name="Guiguen Y."/>
        </authorList>
    </citation>
    <scope>NUCLEOTIDE SEQUENCE</scope>
    <source>
        <strain evidence="18">NC1722</strain>
    </source>
</reference>
<keyword evidence="12" id="KW-0687">Ribonucleoprotein</keyword>
<evidence type="ECO:0000256" key="7">
    <source>
        <dbReference type="ARBA" id="ARBA00022723"/>
    </source>
</evidence>
<dbReference type="GO" id="GO:0070034">
    <property type="term" value="F:telomerase RNA binding"/>
    <property type="evidence" value="ECO:0007669"/>
    <property type="project" value="TreeGrafter"/>
</dbReference>
<sequence>MEKCDLSRVLCILRSVYPVVQMIDEFSQSILFKDGRKAVLIEPSDNDYLKTSARSIIVCTDKMLQQRVASIDQVTTLQELLAFILNSAKKKGRSNVLSQGYAPSGQQHSKEDEFSLPGELTRRATYINNSDFWKTVSQRLGTEATRFLLESCAVFEAVPPSCLLQVCGVPFHGPVTVETSAFQLSKHQSPRLPTPVRVSSAKPRPKRDIRHSRPGRSSRRRRRMRKRAPGKRKRSDASEDGEEPAEGGLMPKRMRTEPMGDGQRGKGSGSFIHTRALMYGGRGLRSLALNRKLSGEARGWVHLQGQDLVRCVFFEKMSRFKSAERPPKRLPKRHFSMVGLFSQLLLQHRKCPYARLLHKACPAGRRTQDLRSLLALHCSPFSVYRFVRECLHRVVPVELWGSIHNRVCFLFHVRAFLSMGRPAKQQAVSLQVSSDIGSTCWGGFWPGCWGYVLGLVRAVFYVTESRGQKNILRFYRGEVWAKLQDLGFRKLLSEGQWKPLTSEEVATLPKTVVVSRLRCAPKRDSLRPIVRIVKMDAQARLFQSRLKDLHDVLRVCVRDRPSLLGSSVFGLWDIHRVLGQFATAQKDDPRSLYFLKMGVSGAYDSLPHDKLLQVVSEVLSPVLDEVFSVCRYAQVWADSGLGVRRAFRGQASTSAETELSMKGFVTALQRQGQLHSAILMEQHFSSHVCGRDVLEFFKEMLSNHVIRFGARTFRQCRGVPQGWVASTLLCCLCYGHMENALFNRVVEGGGCLLRLVDDFLLITPDLGKAQTFLKTLQGGVAEYGCFINPQKVAVNFPVADDCPDVQVLPPGSLFPWCGLLVDPSTLDVYKDYSSYAGRSLRSSLSPGSNPHARLQMERKLLSTLKLKCHAIFLDLKMNSPTAVCQNIYKIVLLQAYRFHVCAQNLPFGQKVKKNASFFLRLIRRMARCTSQHIKQKNRGVPLPVGLCSEAVELMYCVAFLVIVSRHRCLYHCLLQRIHMRKGHLERRLGDLKLALVRHSFTPVIPDDFKLIRM</sequence>
<dbReference type="PRINTS" id="PR01365">
    <property type="entry name" value="TELOMERASERT"/>
</dbReference>
<evidence type="ECO:0000256" key="13">
    <source>
        <dbReference type="ARBA" id="ARBA00032044"/>
    </source>
</evidence>
<feature type="compositionally biased region" description="Basic residues" evidence="16">
    <location>
        <begin position="203"/>
        <end position="234"/>
    </location>
</feature>
<evidence type="ECO:0000256" key="8">
    <source>
        <dbReference type="ARBA" id="ARBA00022842"/>
    </source>
</evidence>
<keyword evidence="4 15" id="KW-0158">Chromosome</keyword>
<dbReference type="Pfam" id="PF12009">
    <property type="entry name" value="Telomerase_RBD"/>
    <property type="match status" value="2"/>
</dbReference>
<gene>
    <name evidence="18" type="ORF">AAFF_G00252450</name>
</gene>
<evidence type="ECO:0000256" key="9">
    <source>
        <dbReference type="ARBA" id="ARBA00022895"/>
    </source>
</evidence>
<evidence type="ECO:0000313" key="19">
    <source>
        <dbReference type="Proteomes" id="UP001221898"/>
    </source>
</evidence>
<dbReference type="InterPro" id="IPR043502">
    <property type="entry name" value="DNA/RNA_pol_sf"/>
</dbReference>